<feature type="transmembrane region" description="Helical" evidence="1">
    <location>
        <begin position="273"/>
        <end position="293"/>
    </location>
</feature>
<feature type="transmembrane region" description="Helical" evidence="1">
    <location>
        <begin position="213"/>
        <end position="232"/>
    </location>
</feature>
<evidence type="ECO:0000256" key="1">
    <source>
        <dbReference type="SAM" id="Phobius"/>
    </source>
</evidence>
<feature type="transmembrane region" description="Helical" evidence="1">
    <location>
        <begin position="382"/>
        <end position="400"/>
    </location>
</feature>
<keyword evidence="1" id="KW-0472">Membrane</keyword>
<proteinExistence type="predicted"/>
<dbReference type="RefSeq" id="WP_183942302.1">
    <property type="nucleotide sequence ID" value="NZ_BAABBG010000003.1"/>
</dbReference>
<keyword evidence="1" id="KW-1133">Transmembrane helix</keyword>
<feature type="transmembrane region" description="Helical" evidence="1">
    <location>
        <begin position="305"/>
        <end position="327"/>
    </location>
</feature>
<organism evidence="2 3">
    <name type="scientific">Sphingorhabdus rigui</name>
    <dbReference type="NCBI Taxonomy" id="1282858"/>
    <lineage>
        <taxon>Bacteria</taxon>
        <taxon>Pseudomonadati</taxon>
        <taxon>Pseudomonadota</taxon>
        <taxon>Alphaproteobacteria</taxon>
        <taxon>Sphingomonadales</taxon>
        <taxon>Sphingomonadaceae</taxon>
        <taxon>Sphingorhabdus</taxon>
    </lineage>
</organism>
<dbReference type="Proteomes" id="UP000581447">
    <property type="component" value="Unassembled WGS sequence"/>
</dbReference>
<accession>A0A840B531</accession>
<dbReference type="EMBL" id="JACIEA010000004">
    <property type="protein sequence ID" value="MBB3944000.1"/>
    <property type="molecule type" value="Genomic_DNA"/>
</dbReference>
<dbReference type="AlphaFoldDB" id="A0A840B531"/>
<sequence length="421" mass="47614">MHKPYQNFDGLHDRHPTEATINRTFSKLFIVHGLFTAITLWVALQQAANFEQALARGMFIPDVVNMTKTFDNLWRLYGISPYDPTFPGVSFIYGWTWLFDPSLSWFVNNLLMLLSGFIFLKYLSPRMEISSWSVFFVYLNPYVVLASVGPNKEIPLTLISLIWISILISPHKLKWPLAFLLSFFAYFVRDGFGFILLMTTVFCLIWGNASRRVPISMLAFGAFVSTTFGILVDYSDTLARNLAVTESGFDQGTAIGSLAAGLSLNPSSTVGGFVLYFIRIIYNALVLGIFPNFITNYGYWNILGFSYWISGIFIIISIFSSSILFVWNKIDLRYGGPIFLFFLTCLFSVSVSQFVQPRYLMPAIPLGLCATLCLPARMRRRLFAATLVLIISVIMLYGLAGRTQGAEAIEQIEKPAFVWFD</sequence>
<keyword evidence="3" id="KW-1185">Reference proteome</keyword>
<protein>
    <recommendedName>
        <fullName evidence="4">Glycosyltransferase RgtA/B/C/D-like domain-containing protein</fullName>
    </recommendedName>
</protein>
<gene>
    <name evidence="2" type="ORF">GGR91_002269</name>
</gene>
<feature type="transmembrane region" description="Helical" evidence="1">
    <location>
        <begin position="334"/>
        <end position="353"/>
    </location>
</feature>
<evidence type="ECO:0008006" key="4">
    <source>
        <dbReference type="Google" id="ProtNLM"/>
    </source>
</evidence>
<keyword evidence="1" id="KW-0812">Transmembrane</keyword>
<feature type="transmembrane region" description="Helical" evidence="1">
    <location>
        <begin position="183"/>
        <end position="207"/>
    </location>
</feature>
<evidence type="ECO:0000313" key="2">
    <source>
        <dbReference type="EMBL" id="MBB3944000.1"/>
    </source>
</evidence>
<feature type="transmembrane region" description="Helical" evidence="1">
    <location>
        <begin position="24"/>
        <end position="44"/>
    </location>
</feature>
<feature type="transmembrane region" description="Helical" evidence="1">
    <location>
        <begin position="103"/>
        <end position="122"/>
    </location>
</feature>
<name>A0A840B531_9SPHN</name>
<feature type="transmembrane region" description="Helical" evidence="1">
    <location>
        <begin position="129"/>
        <end position="148"/>
    </location>
</feature>
<comment type="caution">
    <text evidence="2">The sequence shown here is derived from an EMBL/GenBank/DDBJ whole genome shotgun (WGS) entry which is preliminary data.</text>
</comment>
<evidence type="ECO:0000313" key="3">
    <source>
        <dbReference type="Proteomes" id="UP000581447"/>
    </source>
</evidence>
<reference evidence="2 3" key="1">
    <citation type="submission" date="2020-08" db="EMBL/GenBank/DDBJ databases">
        <title>Genomic Encyclopedia of Type Strains, Phase IV (KMG-IV): sequencing the most valuable type-strain genomes for metagenomic binning, comparative biology and taxonomic classification.</title>
        <authorList>
            <person name="Goeker M."/>
        </authorList>
    </citation>
    <scope>NUCLEOTIDE SEQUENCE [LARGE SCALE GENOMIC DNA]</scope>
    <source>
        <strain evidence="2 3">DSM 29050</strain>
    </source>
</reference>